<evidence type="ECO:0000256" key="8">
    <source>
        <dbReference type="ARBA" id="ARBA00025699"/>
    </source>
</evidence>
<dbReference type="NCBIfam" id="NF008702">
    <property type="entry name" value="PRK11713.6-1"/>
    <property type="match status" value="1"/>
</dbReference>
<reference evidence="13 14" key="1">
    <citation type="submission" date="2021-12" db="EMBL/GenBank/DDBJ databases">
        <title>Genome sequencing of bacteria with rrn-lacking chromosome and rrn-plasmid.</title>
        <authorList>
            <person name="Anda M."/>
            <person name="Iwasaki W."/>
        </authorList>
    </citation>
    <scope>NUCLEOTIDE SEQUENCE [LARGE SCALE GENOMIC DNA]</scope>
    <source>
        <strain evidence="13 14">NBRC 101262</strain>
    </source>
</reference>
<dbReference type="EC" id="2.1.1.193" evidence="10"/>
<keyword evidence="3 10" id="KW-0963">Cytoplasm</keyword>
<dbReference type="InterPro" id="IPR006700">
    <property type="entry name" value="RsmE"/>
</dbReference>
<dbReference type="CDD" id="cd18084">
    <property type="entry name" value="RsmE-like"/>
    <property type="match status" value="1"/>
</dbReference>
<evidence type="ECO:0000259" key="12">
    <source>
        <dbReference type="Pfam" id="PF20260"/>
    </source>
</evidence>
<dbReference type="InterPro" id="IPR015947">
    <property type="entry name" value="PUA-like_sf"/>
</dbReference>
<evidence type="ECO:0000256" key="1">
    <source>
        <dbReference type="ARBA" id="ARBA00004496"/>
    </source>
</evidence>
<dbReference type="NCBIfam" id="TIGR00046">
    <property type="entry name" value="RsmE family RNA methyltransferase"/>
    <property type="match status" value="1"/>
</dbReference>
<dbReference type="PANTHER" id="PTHR30027">
    <property type="entry name" value="RIBOSOMAL RNA SMALL SUBUNIT METHYLTRANSFERASE E"/>
    <property type="match status" value="1"/>
</dbReference>
<evidence type="ECO:0000259" key="11">
    <source>
        <dbReference type="Pfam" id="PF04452"/>
    </source>
</evidence>
<organism evidence="13 14">
    <name type="scientific">Persicobacter psychrovividus</name>
    <dbReference type="NCBI Taxonomy" id="387638"/>
    <lineage>
        <taxon>Bacteria</taxon>
        <taxon>Pseudomonadati</taxon>
        <taxon>Bacteroidota</taxon>
        <taxon>Cytophagia</taxon>
        <taxon>Cytophagales</taxon>
        <taxon>Persicobacteraceae</taxon>
        <taxon>Persicobacter</taxon>
    </lineage>
</organism>
<dbReference type="SUPFAM" id="SSF88697">
    <property type="entry name" value="PUA domain-like"/>
    <property type="match status" value="1"/>
</dbReference>
<dbReference type="PANTHER" id="PTHR30027:SF3">
    <property type="entry name" value="16S RRNA (URACIL(1498)-N(3))-METHYLTRANSFERASE"/>
    <property type="match status" value="1"/>
</dbReference>
<dbReference type="InterPro" id="IPR029026">
    <property type="entry name" value="tRNA_m1G_MTases_N"/>
</dbReference>
<evidence type="ECO:0000256" key="9">
    <source>
        <dbReference type="ARBA" id="ARBA00047944"/>
    </source>
</evidence>
<feature type="domain" description="Ribosomal RNA small subunit methyltransferase E PUA-like" evidence="12">
    <location>
        <begin position="19"/>
        <end position="63"/>
    </location>
</feature>
<evidence type="ECO:0000256" key="3">
    <source>
        <dbReference type="ARBA" id="ARBA00022490"/>
    </source>
</evidence>
<dbReference type="EMBL" id="AP025292">
    <property type="protein sequence ID" value="BDC99375.1"/>
    <property type="molecule type" value="Genomic_DNA"/>
</dbReference>
<dbReference type="GO" id="GO:0008168">
    <property type="term" value="F:methyltransferase activity"/>
    <property type="evidence" value="ECO:0007669"/>
    <property type="project" value="UniProtKB-KW"/>
</dbReference>
<name>A0ABN6L8N8_9BACT</name>
<evidence type="ECO:0000256" key="4">
    <source>
        <dbReference type="ARBA" id="ARBA00022552"/>
    </source>
</evidence>
<evidence type="ECO:0000256" key="2">
    <source>
        <dbReference type="ARBA" id="ARBA00005528"/>
    </source>
</evidence>
<dbReference type="InterPro" id="IPR029028">
    <property type="entry name" value="Alpha/beta_knot_MTases"/>
</dbReference>
<keyword evidence="4 10" id="KW-0698">rRNA processing</keyword>
<comment type="function">
    <text evidence="8 10">Specifically methylates the N3 position of the uracil ring of uridine 1498 (m3U1498) in 16S rRNA. Acts on the fully assembled 30S ribosomal subunit.</text>
</comment>
<comment type="catalytic activity">
    <reaction evidence="9 10">
        <text>uridine(1498) in 16S rRNA + S-adenosyl-L-methionine = N(3)-methyluridine(1498) in 16S rRNA + S-adenosyl-L-homocysteine + H(+)</text>
        <dbReference type="Rhea" id="RHEA:42920"/>
        <dbReference type="Rhea" id="RHEA-COMP:10283"/>
        <dbReference type="Rhea" id="RHEA-COMP:10284"/>
        <dbReference type="ChEBI" id="CHEBI:15378"/>
        <dbReference type="ChEBI" id="CHEBI:57856"/>
        <dbReference type="ChEBI" id="CHEBI:59789"/>
        <dbReference type="ChEBI" id="CHEBI:65315"/>
        <dbReference type="ChEBI" id="CHEBI:74502"/>
        <dbReference type="EC" id="2.1.1.193"/>
    </reaction>
</comment>
<evidence type="ECO:0000256" key="5">
    <source>
        <dbReference type="ARBA" id="ARBA00022603"/>
    </source>
</evidence>
<dbReference type="Pfam" id="PF20260">
    <property type="entry name" value="PUA_4"/>
    <property type="match status" value="1"/>
</dbReference>
<accession>A0ABN6L8N8</accession>
<dbReference type="Pfam" id="PF04452">
    <property type="entry name" value="Methyltrans_RNA"/>
    <property type="match status" value="1"/>
</dbReference>
<dbReference type="Gene3D" id="3.40.1280.10">
    <property type="match status" value="1"/>
</dbReference>
<dbReference type="RefSeq" id="WP_338396754.1">
    <property type="nucleotide sequence ID" value="NZ_AP025292.1"/>
</dbReference>
<keyword evidence="14" id="KW-1185">Reference proteome</keyword>
<comment type="similarity">
    <text evidence="2 10">Belongs to the RNA methyltransferase RsmE family.</text>
</comment>
<sequence length="235" mass="26800">MALFYQPEIRSGAHFLEIEESKHCIKVLRMKVGDTFHLTDGKGYMFKVEITDANHKKVAFKILDQKELTFLNDFHLEIIVAPTKNLDRLEWFVEKATEIGLHQLSFVICKHSERKILKTDRLIKKAVSAMKQSKKATLPYIKEAESFKKWMSDHTDEQAEKFIAYVDKGHESHLKNALTAGKKYQILIGPEGDFAPDEIELAFKHGFQPVSLGPSVLRTETAALMATTIANLINQ</sequence>
<evidence type="ECO:0000256" key="7">
    <source>
        <dbReference type="ARBA" id="ARBA00022691"/>
    </source>
</evidence>
<dbReference type="SUPFAM" id="SSF75217">
    <property type="entry name" value="alpha/beta knot"/>
    <property type="match status" value="1"/>
</dbReference>
<dbReference type="InterPro" id="IPR046886">
    <property type="entry name" value="RsmE_MTase_dom"/>
</dbReference>
<dbReference type="PIRSF" id="PIRSF015601">
    <property type="entry name" value="MTase_slr0722"/>
    <property type="match status" value="1"/>
</dbReference>
<evidence type="ECO:0000313" key="13">
    <source>
        <dbReference type="EMBL" id="BDC99375.1"/>
    </source>
</evidence>
<proteinExistence type="inferred from homology"/>
<keyword evidence="5 10" id="KW-0489">Methyltransferase</keyword>
<protein>
    <recommendedName>
        <fullName evidence="10">Ribosomal RNA small subunit methyltransferase E</fullName>
        <ecNumber evidence="10">2.1.1.193</ecNumber>
    </recommendedName>
</protein>
<gene>
    <name evidence="13" type="ORF">PEPS_16560</name>
</gene>
<evidence type="ECO:0000256" key="6">
    <source>
        <dbReference type="ARBA" id="ARBA00022679"/>
    </source>
</evidence>
<dbReference type="InterPro" id="IPR046887">
    <property type="entry name" value="RsmE_PUA-like"/>
</dbReference>
<dbReference type="Proteomes" id="UP001354989">
    <property type="component" value="Chromosome"/>
</dbReference>
<keyword evidence="7 10" id="KW-0949">S-adenosyl-L-methionine</keyword>
<dbReference type="Gene3D" id="2.40.240.20">
    <property type="entry name" value="Hypothetical PUA domain-like, domain 1"/>
    <property type="match status" value="1"/>
</dbReference>
<evidence type="ECO:0000313" key="14">
    <source>
        <dbReference type="Proteomes" id="UP001354989"/>
    </source>
</evidence>
<comment type="subcellular location">
    <subcellularLocation>
        <location evidence="1 10">Cytoplasm</location>
    </subcellularLocation>
</comment>
<dbReference type="GO" id="GO:0032259">
    <property type="term" value="P:methylation"/>
    <property type="evidence" value="ECO:0007669"/>
    <property type="project" value="UniProtKB-KW"/>
</dbReference>
<feature type="domain" description="Ribosomal RNA small subunit methyltransferase E methyltransferase" evidence="11">
    <location>
        <begin position="74"/>
        <end position="230"/>
    </location>
</feature>
<evidence type="ECO:0000256" key="10">
    <source>
        <dbReference type="PIRNR" id="PIRNR015601"/>
    </source>
</evidence>
<keyword evidence="6 10" id="KW-0808">Transferase</keyword>